<dbReference type="SMART" id="SM00028">
    <property type="entry name" value="TPR"/>
    <property type="match status" value="2"/>
</dbReference>
<organism evidence="1">
    <name type="scientific">marine metagenome</name>
    <dbReference type="NCBI Taxonomy" id="408172"/>
    <lineage>
        <taxon>unclassified sequences</taxon>
        <taxon>metagenomes</taxon>
        <taxon>ecological metagenomes</taxon>
    </lineage>
</organism>
<evidence type="ECO:0000313" key="1">
    <source>
        <dbReference type="EMBL" id="SUZ62715.1"/>
    </source>
</evidence>
<dbReference type="Pfam" id="PF13414">
    <property type="entry name" value="TPR_11"/>
    <property type="match status" value="1"/>
</dbReference>
<dbReference type="InterPro" id="IPR019734">
    <property type="entry name" value="TPR_rpt"/>
</dbReference>
<dbReference type="InterPro" id="IPR011990">
    <property type="entry name" value="TPR-like_helical_dom_sf"/>
</dbReference>
<reference evidence="1" key="1">
    <citation type="submission" date="2018-05" db="EMBL/GenBank/DDBJ databases">
        <authorList>
            <person name="Lanie J.A."/>
            <person name="Ng W.-L."/>
            <person name="Kazmierczak K.M."/>
            <person name="Andrzejewski T.M."/>
            <person name="Davidsen T.M."/>
            <person name="Wayne K.J."/>
            <person name="Tettelin H."/>
            <person name="Glass J.I."/>
            <person name="Rusch D."/>
            <person name="Podicherti R."/>
            <person name="Tsui H.-C.T."/>
            <person name="Winkler M.E."/>
        </authorList>
    </citation>
    <scope>NUCLEOTIDE SEQUENCE</scope>
</reference>
<accession>A0A381P6Z5</accession>
<dbReference type="EMBL" id="UINC01000888">
    <property type="protein sequence ID" value="SUZ62715.1"/>
    <property type="molecule type" value="Genomic_DNA"/>
</dbReference>
<protein>
    <submittedName>
        <fullName evidence="1">Uncharacterized protein</fullName>
    </submittedName>
</protein>
<dbReference type="AlphaFoldDB" id="A0A381P6Z5"/>
<gene>
    <name evidence="1" type="ORF">METZ01_LOCUS15569</name>
</gene>
<name>A0A381P6Z5_9ZZZZ</name>
<dbReference type="Gene3D" id="1.25.40.10">
    <property type="entry name" value="Tetratricopeptide repeat domain"/>
    <property type="match status" value="1"/>
</dbReference>
<proteinExistence type="predicted"/>
<dbReference type="PROSITE" id="PS50005">
    <property type="entry name" value="TPR"/>
    <property type="match status" value="1"/>
</dbReference>
<dbReference type="SUPFAM" id="SSF48452">
    <property type="entry name" value="TPR-like"/>
    <property type="match status" value="1"/>
</dbReference>
<sequence>MDVRDSGAFPSHIGNQLANAHAKTGDLYMAADRPEEAAEEYATAVEIRPNFLDLRFKLAEAYMDLDMWVDACLHLKEILVKNPAFGGTRVRLDALLNRMGDTEGARREWELCAEQNPDDCRIKAYLASLDS</sequence>